<dbReference type="GO" id="GO:0003700">
    <property type="term" value="F:DNA-binding transcription factor activity"/>
    <property type="evidence" value="ECO:0007669"/>
    <property type="project" value="InterPro"/>
</dbReference>
<name>A0A6J4MDK3_9ACTN</name>
<keyword evidence="1" id="KW-0678">Repressor</keyword>
<dbReference type="GO" id="GO:0003677">
    <property type="term" value="F:DNA binding"/>
    <property type="evidence" value="ECO:0007669"/>
    <property type="project" value="UniProtKB-KW"/>
</dbReference>
<reference evidence="6" key="1">
    <citation type="submission" date="2020-02" db="EMBL/GenBank/DDBJ databases">
        <authorList>
            <person name="Meier V. D."/>
        </authorList>
    </citation>
    <scope>NUCLEOTIDE SEQUENCE</scope>
    <source>
        <strain evidence="6">AVDCRST_MAG36</strain>
    </source>
</reference>
<evidence type="ECO:0000256" key="3">
    <source>
        <dbReference type="ARBA" id="ARBA00023125"/>
    </source>
</evidence>
<dbReference type="InterPro" id="IPR019278">
    <property type="entry name" value="DICT_dom"/>
</dbReference>
<organism evidence="6">
    <name type="scientific">uncultured Nocardioidaceae bacterium</name>
    <dbReference type="NCBI Taxonomy" id="253824"/>
    <lineage>
        <taxon>Bacteria</taxon>
        <taxon>Bacillati</taxon>
        <taxon>Actinomycetota</taxon>
        <taxon>Actinomycetes</taxon>
        <taxon>Propionibacteriales</taxon>
        <taxon>Nocardioidaceae</taxon>
        <taxon>environmental samples</taxon>
    </lineage>
</organism>
<evidence type="ECO:0000256" key="4">
    <source>
        <dbReference type="ARBA" id="ARBA00023163"/>
    </source>
</evidence>
<feature type="domain" description="HTH merR-type" evidence="5">
    <location>
        <begin position="10"/>
        <end position="79"/>
    </location>
</feature>
<dbReference type="InterPro" id="IPR000551">
    <property type="entry name" value="MerR-type_HTH_dom"/>
</dbReference>
<evidence type="ECO:0000313" key="6">
    <source>
        <dbReference type="EMBL" id="CAA9355754.1"/>
    </source>
</evidence>
<dbReference type="Gene3D" id="1.10.1660.10">
    <property type="match status" value="1"/>
</dbReference>
<keyword evidence="4" id="KW-0804">Transcription</keyword>
<keyword evidence="3" id="KW-0238">DNA-binding</keyword>
<dbReference type="Pfam" id="PF10069">
    <property type="entry name" value="DICT"/>
    <property type="match status" value="1"/>
</dbReference>
<gene>
    <name evidence="6" type="ORF">AVDCRST_MAG36-2286</name>
</gene>
<dbReference type="SUPFAM" id="SSF46955">
    <property type="entry name" value="Putative DNA-binding domain"/>
    <property type="match status" value="1"/>
</dbReference>
<accession>A0A6J4MDK3</accession>
<dbReference type="PANTHER" id="PTHR30204">
    <property type="entry name" value="REDOX-CYCLING DRUG-SENSING TRANSCRIPTIONAL ACTIVATOR SOXR"/>
    <property type="match status" value="1"/>
</dbReference>
<dbReference type="SMART" id="SM00422">
    <property type="entry name" value="HTH_MERR"/>
    <property type="match status" value="1"/>
</dbReference>
<evidence type="ECO:0000256" key="1">
    <source>
        <dbReference type="ARBA" id="ARBA00022491"/>
    </source>
</evidence>
<dbReference type="InterPro" id="IPR009061">
    <property type="entry name" value="DNA-bd_dom_put_sf"/>
</dbReference>
<dbReference type="EMBL" id="CADCUH010000153">
    <property type="protein sequence ID" value="CAA9355754.1"/>
    <property type="molecule type" value="Genomic_DNA"/>
</dbReference>
<dbReference type="AlphaFoldDB" id="A0A6J4MDK3"/>
<dbReference type="PANTHER" id="PTHR30204:SF69">
    <property type="entry name" value="MERR-FAMILY TRANSCRIPTIONAL REGULATOR"/>
    <property type="match status" value="1"/>
</dbReference>
<dbReference type="Pfam" id="PF13411">
    <property type="entry name" value="MerR_1"/>
    <property type="match status" value="1"/>
</dbReference>
<keyword evidence="2" id="KW-0805">Transcription regulation</keyword>
<evidence type="ECO:0000259" key="5">
    <source>
        <dbReference type="PROSITE" id="PS50937"/>
    </source>
</evidence>
<dbReference type="PROSITE" id="PS50937">
    <property type="entry name" value="HTH_MERR_2"/>
    <property type="match status" value="1"/>
</dbReference>
<sequence length="290" mass="31563">MVEPPPGDRLLTIGDLAERTGVAPATLRSWESRYGFPRPVRLAGGHRRYAERDVAAVLEVVRHRDSGLALEAAVRRTAAEPTQSRSLYAELRRRHPGLVPQPLVKTSLLALSRAIEDECCARAEQPVLFGGFQRGTFLRESWARWVELARTAQVAVVFAGADTGTGGSTGRDPAPGEPVEVPLPHEAPLNREWLVVCDAPDLPACMAAVERPGQHAVPDGRRRFEAVWTVDPRVVRDASRVAAALAELYRPELRTTGLALLAGEPPGASADLRRASDLLTRTMGYLDARP</sequence>
<dbReference type="InterPro" id="IPR047057">
    <property type="entry name" value="MerR_fam"/>
</dbReference>
<proteinExistence type="predicted"/>
<protein>
    <recommendedName>
        <fullName evidence="5">HTH merR-type domain-containing protein</fullName>
    </recommendedName>
</protein>
<evidence type="ECO:0000256" key="2">
    <source>
        <dbReference type="ARBA" id="ARBA00023015"/>
    </source>
</evidence>